<dbReference type="Proteomes" id="UP000331127">
    <property type="component" value="Unassembled WGS sequence"/>
</dbReference>
<dbReference type="RefSeq" id="WP_155347134.1">
    <property type="nucleotide sequence ID" value="NZ_BAAAHL010000042.1"/>
</dbReference>
<name>A0A5M3WKS0_9ACTN</name>
<dbReference type="AlphaFoldDB" id="A0A5M3WKS0"/>
<accession>A0A5M3WKS0</accession>
<dbReference type="OrthoDB" id="9786435at2"/>
<gene>
    <name evidence="4" type="primary">bdh</name>
    <name evidence="4" type="ORF">Amac_028220</name>
</gene>
<protein>
    <submittedName>
        <fullName evidence="4">3-hydroxybutyrate dehydrogenase</fullName>
    </submittedName>
</protein>
<evidence type="ECO:0000313" key="4">
    <source>
        <dbReference type="EMBL" id="GES09226.1"/>
    </source>
</evidence>
<dbReference type="InterPro" id="IPR036291">
    <property type="entry name" value="NAD(P)-bd_dom_sf"/>
</dbReference>
<reference evidence="4 5" key="1">
    <citation type="submission" date="2019-10" db="EMBL/GenBank/DDBJ databases">
        <title>Whole genome shotgun sequence of Acrocarpospora macrocephala NBRC 16266.</title>
        <authorList>
            <person name="Ichikawa N."/>
            <person name="Kimura A."/>
            <person name="Kitahashi Y."/>
            <person name="Komaki H."/>
            <person name="Oguchi A."/>
        </authorList>
    </citation>
    <scope>NUCLEOTIDE SEQUENCE [LARGE SCALE GENOMIC DNA]</scope>
    <source>
        <strain evidence="4 5">NBRC 16266</strain>
    </source>
</reference>
<dbReference type="PRINTS" id="PR00080">
    <property type="entry name" value="SDRFAMILY"/>
</dbReference>
<dbReference type="InterPro" id="IPR002347">
    <property type="entry name" value="SDR_fam"/>
</dbReference>
<evidence type="ECO:0000256" key="3">
    <source>
        <dbReference type="RuleBase" id="RU000363"/>
    </source>
</evidence>
<comment type="similarity">
    <text evidence="1 3">Belongs to the short-chain dehydrogenases/reductases (SDR) family.</text>
</comment>
<organism evidence="4 5">
    <name type="scientific">Acrocarpospora macrocephala</name>
    <dbReference type="NCBI Taxonomy" id="150177"/>
    <lineage>
        <taxon>Bacteria</taxon>
        <taxon>Bacillati</taxon>
        <taxon>Actinomycetota</taxon>
        <taxon>Actinomycetes</taxon>
        <taxon>Streptosporangiales</taxon>
        <taxon>Streptosporangiaceae</taxon>
        <taxon>Acrocarpospora</taxon>
    </lineage>
</organism>
<sequence>MNGDLAGRTALVTGAGSGIGRACARRLAAAGAHVVVVDLHAESAEKVAAELGGTPVTVDLSDPGFMAAIRDQVARSPYAQESADWTAPSPPDEVRIFPDIIVNNAGFQHVAPIEEFPLEVFARILKVMVEAPFQLVRAALPYMKEQGWGRVVNISSVHGLRASPYKSAYVTAKHALEGLSKVIALEGASFGVTSTCVSPAYVRTPLVEAQIAAQAESHGIDPAEVVEQIMLQPAAIKRLIEPEEVAEMVAYLCSPQGSFITGVSIPLDGGWSAR</sequence>
<comment type="caution">
    <text evidence="4">The sequence shown here is derived from an EMBL/GenBank/DDBJ whole genome shotgun (WGS) entry which is preliminary data.</text>
</comment>
<dbReference type="SUPFAM" id="SSF51735">
    <property type="entry name" value="NAD(P)-binding Rossmann-fold domains"/>
    <property type="match status" value="1"/>
</dbReference>
<dbReference type="FunFam" id="3.40.50.720:FF:000084">
    <property type="entry name" value="Short-chain dehydrogenase reductase"/>
    <property type="match status" value="1"/>
</dbReference>
<dbReference type="NCBIfam" id="NF009093">
    <property type="entry name" value="PRK12429.1"/>
    <property type="match status" value="1"/>
</dbReference>
<dbReference type="PROSITE" id="PS00061">
    <property type="entry name" value="ADH_SHORT"/>
    <property type="match status" value="1"/>
</dbReference>
<evidence type="ECO:0000256" key="2">
    <source>
        <dbReference type="ARBA" id="ARBA00023002"/>
    </source>
</evidence>
<dbReference type="Gene3D" id="3.40.50.720">
    <property type="entry name" value="NAD(P)-binding Rossmann-like Domain"/>
    <property type="match status" value="1"/>
</dbReference>
<dbReference type="GO" id="GO:0016491">
    <property type="term" value="F:oxidoreductase activity"/>
    <property type="evidence" value="ECO:0007669"/>
    <property type="project" value="UniProtKB-KW"/>
</dbReference>
<keyword evidence="2" id="KW-0560">Oxidoreductase</keyword>
<keyword evidence="5" id="KW-1185">Reference proteome</keyword>
<dbReference type="EMBL" id="BLAE01000014">
    <property type="protein sequence ID" value="GES09226.1"/>
    <property type="molecule type" value="Genomic_DNA"/>
</dbReference>
<proteinExistence type="inferred from homology"/>
<dbReference type="InterPro" id="IPR020904">
    <property type="entry name" value="Sc_DH/Rdtase_CS"/>
</dbReference>
<dbReference type="InterPro" id="IPR050259">
    <property type="entry name" value="SDR"/>
</dbReference>
<evidence type="ECO:0000313" key="5">
    <source>
        <dbReference type="Proteomes" id="UP000331127"/>
    </source>
</evidence>
<dbReference type="GO" id="GO:0032787">
    <property type="term" value="P:monocarboxylic acid metabolic process"/>
    <property type="evidence" value="ECO:0007669"/>
    <property type="project" value="UniProtKB-ARBA"/>
</dbReference>
<dbReference type="PANTHER" id="PTHR42879:SF2">
    <property type="entry name" value="3-OXOACYL-[ACYL-CARRIER-PROTEIN] REDUCTASE FABG"/>
    <property type="match status" value="1"/>
</dbReference>
<dbReference type="PANTHER" id="PTHR42879">
    <property type="entry name" value="3-OXOACYL-(ACYL-CARRIER-PROTEIN) REDUCTASE"/>
    <property type="match status" value="1"/>
</dbReference>
<dbReference type="Pfam" id="PF00106">
    <property type="entry name" value="adh_short"/>
    <property type="match status" value="1"/>
</dbReference>
<dbReference type="PRINTS" id="PR00081">
    <property type="entry name" value="GDHRDH"/>
</dbReference>
<evidence type="ECO:0000256" key="1">
    <source>
        <dbReference type="ARBA" id="ARBA00006484"/>
    </source>
</evidence>
<dbReference type="Pfam" id="PF13561">
    <property type="entry name" value="adh_short_C2"/>
    <property type="match status" value="1"/>
</dbReference>